<reference evidence="1" key="1">
    <citation type="submission" date="2022-06" db="EMBL/GenBank/DDBJ databases">
        <title>Leptospira isolates from biofilms formed at urban environments.</title>
        <authorList>
            <person name="Ribeiro P.S."/>
            <person name="Sousa T."/>
            <person name="Carvalho N."/>
            <person name="Aburjaile F."/>
            <person name="Neves F."/>
            <person name="Oliveira D."/>
            <person name="Blanco L."/>
            <person name="Lima J."/>
            <person name="Costa F."/>
            <person name="Brenig B."/>
            <person name="Soares S."/>
            <person name="Ramos R."/>
            <person name="Goes-Neto A."/>
            <person name="Matiuzzi M."/>
            <person name="Azevedo V."/>
            <person name="Ristow P."/>
        </authorList>
    </citation>
    <scope>NUCLEOTIDE SEQUENCE</scope>
    <source>
        <strain evidence="1">VSF7</strain>
    </source>
</reference>
<accession>A0AAW5V1C5</accession>
<sequence length="108" mass="12524">MAKKVTDKPTSTKSEKFTFKASDFRNLLNKQEYKCYVTGRELTPETTFAEHIVPLRQGGKHTLSNICLVHEILYRLKRYHSIAEIVEMSADVIKTHGKKHGYQIRKSK</sequence>
<keyword evidence="1" id="KW-0378">Hydrolase</keyword>
<dbReference type="EMBL" id="JAMQQD010000003">
    <property type="protein sequence ID" value="MCW7515501.1"/>
    <property type="molecule type" value="Genomic_DNA"/>
</dbReference>
<protein>
    <submittedName>
        <fullName evidence="1">HNH endonuclease</fullName>
    </submittedName>
</protein>
<dbReference type="CDD" id="cd00085">
    <property type="entry name" value="HNHc"/>
    <property type="match status" value="1"/>
</dbReference>
<name>A0AAW5V1C5_9LEPT</name>
<dbReference type="GO" id="GO:0004519">
    <property type="term" value="F:endonuclease activity"/>
    <property type="evidence" value="ECO:0007669"/>
    <property type="project" value="UniProtKB-KW"/>
</dbReference>
<evidence type="ECO:0000313" key="1">
    <source>
        <dbReference type="EMBL" id="MCW7515501.1"/>
    </source>
</evidence>
<dbReference type="InterPro" id="IPR003615">
    <property type="entry name" value="HNH_nuc"/>
</dbReference>
<evidence type="ECO:0000313" key="2">
    <source>
        <dbReference type="Proteomes" id="UP001209694"/>
    </source>
</evidence>
<dbReference type="Gene3D" id="1.10.30.50">
    <property type="match status" value="1"/>
</dbReference>
<dbReference type="Proteomes" id="UP001209694">
    <property type="component" value="Unassembled WGS sequence"/>
</dbReference>
<dbReference type="AlphaFoldDB" id="A0AAW5V1C5"/>
<proteinExistence type="predicted"/>
<gene>
    <name evidence="1" type="ORF">ND810_10070</name>
</gene>
<keyword evidence="1" id="KW-0540">Nuclease</keyword>
<keyword evidence="1" id="KW-0255">Endonuclease</keyword>
<comment type="caution">
    <text evidence="1">The sequence shown here is derived from an EMBL/GenBank/DDBJ whole genome shotgun (WGS) entry which is preliminary data.</text>
</comment>
<organism evidence="1 2">
    <name type="scientific">Leptospira levettii</name>
    <dbReference type="NCBI Taxonomy" id="2023178"/>
    <lineage>
        <taxon>Bacteria</taxon>
        <taxon>Pseudomonadati</taxon>
        <taxon>Spirochaetota</taxon>
        <taxon>Spirochaetia</taxon>
        <taxon>Leptospirales</taxon>
        <taxon>Leptospiraceae</taxon>
        <taxon>Leptospira</taxon>
    </lineage>
</organism>